<accession>D3AIG8</accession>
<proteinExistence type="predicted"/>
<dbReference type="Pfam" id="PF14478">
    <property type="entry name" value="DUF4430"/>
    <property type="match status" value="1"/>
</dbReference>
<protein>
    <recommendedName>
        <fullName evidence="2">Transcobalamin-like C-terminal domain-containing protein</fullName>
    </recommendedName>
</protein>
<dbReference type="Gene3D" id="2.170.130.30">
    <property type="match status" value="1"/>
</dbReference>
<dbReference type="EMBL" id="ACIO01000279">
    <property type="protein sequence ID" value="EFC98397.1"/>
    <property type="molecule type" value="Genomic_DNA"/>
</dbReference>
<comment type="caution">
    <text evidence="3">The sequence shown here is derived from an EMBL/GenBank/DDBJ whole genome shotgun (WGS) entry which is preliminary data.</text>
</comment>
<evidence type="ECO:0000259" key="2">
    <source>
        <dbReference type="Pfam" id="PF14478"/>
    </source>
</evidence>
<feature type="transmembrane region" description="Helical" evidence="1">
    <location>
        <begin position="70"/>
        <end position="89"/>
    </location>
</feature>
<organism evidence="3 4">
    <name type="scientific">Hungatella hathewayi DSM 13479</name>
    <dbReference type="NCBI Taxonomy" id="566550"/>
    <lineage>
        <taxon>Bacteria</taxon>
        <taxon>Bacillati</taxon>
        <taxon>Bacillota</taxon>
        <taxon>Clostridia</taxon>
        <taxon>Lachnospirales</taxon>
        <taxon>Lachnospiraceae</taxon>
        <taxon>Hungatella</taxon>
    </lineage>
</organism>
<gene>
    <name evidence="3" type="ORF">CLOSTHATH_03408</name>
</gene>
<sequence length="247" mass="27661">MVKVGLKANFQENTEAKSFRSSAEFSRSAPFSCLSALVPATEETRNGSIPVPPTPRAARKLWGVTSLQKRINICLIFLEFPHLPMLYLVRIRFQMNRRKTLMMNTDKQRHKRLKRPSPFLGACVAVAVLALLLVIYNISKPVPMVGSKTITIDVVYKDGKEDSYHVTTEAQYLKGAADAIPELTLDGTVTEEYGLMITTVNGVRADYTQDGAYWALLLNDEPCNYGISMQPIKDGEHYKLVYTPADQ</sequence>
<dbReference type="InterPro" id="IPR027954">
    <property type="entry name" value="Transcobalamin-like_C"/>
</dbReference>
<dbReference type="Proteomes" id="UP000004968">
    <property type="component" value="Unassembled WGS sequence"/>
</dbReference>
<evidence type="ECO:0000313" key="3">
    <source>
        <dbReference type="EMBL" id="EFC98397.1"/>
    </source>
</evidence>
<keyword evidence="1" id="KW-0472">Membrane</keyword>
<keyword evidence="1" id="KW-1133">Transmembrane helix</keyword>
<name>D3AIG8_9FIRM</name>
<feature type="transmembrane region" description="Helical" evidence="1">
    <location>
        <begin position="119"/>
        <end position="138"/>
    </location>
</feature>
<reference evidence="3 4" key="1">
    <citation type="submission" date="2010-01" db="EMBL/GenBank/DDBJ databases">
        <authorList>
            <person name="Weinstock G."/>
            <person name="Sodergren E."/>
            <person name="Clifton S."/>
            <person name="Fulton L."/>
            <person name="Fulton B."/>
            <person name="Courtney L."/>
            <person name="Fronick C."/>
            <person name="Harrison M."/>
            <person name="Strong C."/>
            <person name="Farmer C."/>
            <person name="Delahaunty K."/>
            <person name="Markovic C."/>
            <person name="Hall O."/>
            <person name="Minx P."/>
            <person name="Tomlinson C."/>
            <person name="Mitreva M."/>
            <person name="Nelson J."/>
            <person name="Hou S."/>
            <person name="Wollam A."/>
            <person name="Pepin K.H."/>
            <person name="Johnson M."/>
            <person name="Bhonagiri V."/>
            <person name="Nash W.E."/>
            <person name="Warren W."/>
            <person name="Chinwalla A."/>
            <person name="Mardis E.R."/>
            <person name="Wilson R.K."/>
        </authorList>
    </citation>
    <scope>NUCLEOTIDE SEQUENCE [LARGE SCALE GENOMIC DNA]</scope>
    <source>
        <strain evidence="3 4">DSM 13479</strain>
    </source>
</reference>
<evidence type="ECO:0000313" key="4">
    <source>
        <dbReference type="Proteomes" id="UP000004968"/>
    </source>
</evidence>
<keyword evidence="1" id="KW-0812">Transmembrane</keyword>
<dbReference type="AlphaFoldDB" id="D3AIG8"/>
<feature type="domain" description="Transcobalamin-like C-terminal" evidence="2">
    <location>
        <begin position="192"/>
        <end position="236"/>
    </location>
</feature>
<evidence type="ECO:0000256" key="1">
    <source>
        <dbReference type="SAM" id="Phobius"/>
    </source>
</evidence>
<dbReference type="HOGENOM" id="CLU_1123342_0_0_9"/>